<reference evidence="1 2" key="1">
    <citation type="submission" date="2015-06" db="EMBL/GenBank/DDBJ databases">
        <title>Draft genome sequence of beer spoilage bacterium Megasphaera cerevisiae type strain 20462.</title>
        <authorList>
            <person name="Kutumbaka K."/>
            <person name="Pasmowitz J."/>
            <person name="Mategko J."/>
            <person name="Reyes D."/>
            <person name="Friedrich A."/>
            <person name="Han S."/>
            <person name="Martens-Habbena W."/>
            <person name="Neal-McKinney J."/>
            <person name="Janagama H.K."/>
            <person name="Nadala C."/>
            <person name="Samadpour M."/>
        </authorList>
    </citation>
    <scope>NUCLEOTIDE SEQUENCE [LARGE SCALE GENOMIC DNA]</scope>
    <source>
        <strain evidence="1 2">DSM 20462</strain>
    </source>
</reference>
<dbReference type="InParanoid" id="A0A0J6ZMF6"/>
<comment type="caution">
    <text evidence="1">The sequence shown here is derived from an EMBL/GenBank/DDBJ whole genome shotgun (WGS) entry which is preliminary data.</text>
</comment>
<evidence type="ECO:0008006" key="3">
    <source>
        <dbReference type="Google" id="ProtNLM"/>
    </source>
</evidence>
<keyword evidence="2" id="KW-1185">Reference proteome</keyword>
<dbReference type="FunCoup" id="A0A0J6ZMF6">
    <property type="interactions" value="22"/>
</dbReference>
<dbReference type="InterPro" id="IPR038559">
    <property type="entry name" value="XkdN-like_sf"/>
</dbReference>
<dbReference type="Gene3D" id="3.30.2220.30">
    <property type="match status" value="1"/>
</dbReference>
<evidence type="ECO:0000313" key="2">
    <source>
        <dbReference type="Proteomes" id="UP000036503"/>
    </source>
</evidence>
<dbReference type="AlphaFoldDB" id="A0A0J6ZMF6"/>
<name>A0A0J6ZMF6_9FIRM</name>
<sequence>MSTLIDQLLQADVKKVTELPTAKYEVKRLSKLLKTKFEMELCAIPAKRYTEIQQNSVDLGRKGNVKDLKMFNLQALTLIDGIKEPSMKSPELLRYYSAATPKDLVAKLFLSGEIADIYGKINELSGYEPDTDETETAIKN</sequence>
<dbReference type="EMBL" id="LEKT01000034">
    <property type="protein sequence ID" value="KMO86066.1"/>
    <property type="molecule type" value="Genomic_DNA"/>
</dbReference>
<dbReference type="RefSeq" id="WP_048514701.1">
    <property type="nucleotide sequence ID" value="NZ_FUXD01000029.1"/>
</dbReference>
<dbReference type="Proteomes" id="UP000036503">
    <property type="component" value="Unassembled WGS sequence"/>
</dbReference>
<evidence type="ECO:0000313" key="1">
    <source>
        <dbReference type="EMBL" id="KMO86066.1"/>
    </source>
</evidence>
<dbReference type="InterPro" id="IPR014986">
    <property type="entry name" value="XkdN-like"/>
</dbReference>
<organism evidence="1 2">
    <name type="scientific">Megasphaera cerevisiae DSM 20462</name>
    <dbReference type="NCBI Taxonomy" id="1122219"/>
    <lineage>
        <taxon>Bacteria</taxon>
        <taxon>Bacillati</taxon>
        <taxon>Bacillota</taxon>
        <taxon>Negativicutes</taxon>
        <taxon>Veillonellales</taxon>
        <taxon>Veillonellaceae</taxon>
        <taxon>Megasphaera</taxon>
    </lineage>
</organism>
<accession>A0A0J6ZMF6</accession>
<dbReference type="OrthoDB" id="1634378at2"/>
<proteinExistence type="predicted"/>
<dbReference type="PATRIC" id="fig|1122219.3.peg.1833"/>
<gene>
    <name evidence="1" type="ORF">AB840_10005</name>
</gene>
<protein>
    <recommendedName>
        <fullName evidence="3">XkdN-like protein</fullName>
    </recommendedName>
</protein>
<dbReference type="Pfam" id="PF08890">
    <property type="entry name" value="Phage_TAC_5"/>
    <property type="match status" value="1"/>
</dbReference>